<dbReference type="EMBL" id="JAFEUC010000008">
    <property type="protein sequence ID" value="MBM7078266.1"/>
    <property type="molecule type" value="Genomic_DNA"/>
</dbReference>
<comment type="caution">
    <text evidence="1">The sequence shown here is derived from an EMBL/GenBank/DDBJ whole genome shotgun (WGS) entry which is preliminary data.</text>
</comment>
<evidence type="ECO:0008006" key="3">
    <source>
        <dbReference type="Google" id="ProtNLM"/>
    </source>
</evidence>
<dbReference type="Proteomes" id="UP001518872">
    <property type="component" value="Unassembled WGS sequence"/>
</dbReference>
<keyword evidence="2" id="KW-1185">Reference proteome</keyword>
<dbReference type="RefSeq" id="WP_204926158.1">
    <property type="nucleotide sequence ID" value="NZ_JAFEUC010000008.1"/>
</dbReference>
<reference evidence="1 2" key="1">
    <citation type="submission" date="2021-02" db="EMBL/GenBank/DDBJ databases">
        <authorList>
            <person name="Ra J.-S."/>
        </authorList>
    </citation>
    <scope>NUCLEOTIDE SEQUENCE [LARGE SCALE GENOMIC DNA]</scope>
    <source>
        <strain evidence="1 2">MMS20-R1-14</strain>
    </source>
</reference>
<organism evidence="1 2">
    <name type="scientific">Micromonospora humida</name>
    <dbReference type="NCBI Taxonomy" id="2809018"/>
    <lineage>
        <taxon>Bacteria</taxon>
        <taxon>Bacillati</taxon>
        <taxon>Actinomycetota</taxon>
        <taxon>Actinomycetes</taxon>
        <taxon>Micromonosporales</taxon>
        <taxon>Micromonosporaceae</taxon>
        <taxon>Micromonospora</taxon>
    </lineage>
</organism>
<proteinExistence type="predicted"/>
<evidence type="ECO:0000313" key="2">
    <source>
        <dbReference type="Proteomes" id="UP001518872"/>
    </source>
</evidence>
<protein>
    <recommendedName>
        <fullName evidence="3">Response regulatory domain-containing protein</fullName>
    </recommendedName>
</protein>
<gene>
    <name evidence="1" type="ORF">JQX11_18235</name>
</gene>
<name>A0ABS2IWE6_9ACTN</name>
<sequence>MNELPPLTVLLCDNDQAAAGRLYRELAASPMVDRVLVAEDLDDAAQRMAGGGYEVVVVDPLNLGLGATSDFVARIRGRDPLVAFVLHVDVAETERPASVFYQGDRARFRELFVLDKRVPDEMLPAETRTVLARCQAHRLLAEGQRNATRLLDEVYGIAEANQDPSLRQLAESVDTARILDRVPVEPALVQPAPVPNTVFLSYRFVEEQGYVEGLRGLLEDNGFQVVTGRAAEGYVGKAVLNRIRECEAFLSVMTRHQRLAEPADNYTTSAWLIEEKGAALAFNKYIVLLVETGVGDIGGLQGDWQRHEFTPQTFLTAARAAIRQLRARFDTRG</sequence>
<evidence type="ECO:0000313" key="1">
    <source>
        <dbReference type="EMBL" id="MBM7078266.1"/>
    </source>
</evidence>
<accession>A0ABS2IWE6</accession>